<dbReference type="GO" id="GO:0044281">
    <property type="term" value="P:small molecule metabolic process"/>
    <property type="evidence" value="ECO:0007669"/>
    <property type="project" value="UniProtKB-ARBA"/>
</dbReference>
<dbReference type="InterPro" id="IPR011234">
    <property type="entry name" value="Fumarylacetoacetase-like_C"/>
</dbReference>
<dbReference type="Proteomes" id="UP000011625">
    <property type="component" value="Unassembled WGS sequence"/>
</dbReference>
<dbReference type="STRING" id="1227456.C450_20001"/>
<comment type="caution">
    <text evidence="5">The sequence shown here is derived from an EMBL/GenBank/DDBJ whole genome shotgun (WGS) entry which is preliminary data.</text>
</comment>
<dbReference type="Gene3D" id="3.90.850.10">
    <property type="entry name" value="Fumarylacetoacetase-like, C-terminal domain"/>
    <property type="match status" value="1"/>
</dbReference>
<feature type="compositionally biased region" description="Low complexity" evidence="3">
    <location>
        <begin position="143"/>
        <end position="159"/>
    </location>
</feature>
<evidence type="ECO:0000256" key="1">
    <source>
        <dbReference type="ARBA" id="ARBA00010211"/>
    </source>
</evidence>
<dbReference type="InterPro" id="IPR036663">
    <property type="entry name" value="Fumarylacetoacetase_C_sf"/>
</dbReference>
<dbReference type="Pfam" id="PF01557">
    <property type="entry name" value="FAA_hydrolase"/>
    <property type="match status" value="1"/>
</dbReference>
<evidence type="ECO:0000313" key="5">
    <source>
        <dbReference type="EMBL" id="EMA48171.1"/>
    </source>
</evidence>
<feature type="domain" description="Fumarylacetoacetase-like C-terminal" evidence="4">
    <location>
        <begin position="3"/>
        <end position="117"/>
    </location>
</feature>
<dbReference type="PANTHER" id="PTHR42796">
    <property type="entry name" value="FUMARYLACETOACETATE HYDROLASE DOMAIN-CONTAINING PROTEIN 2A-RELATED"/>
    <property type="match status" value="1"/>
</dbReference>
<protein>
    <submittedName>
        <fullName evidence="5">5-carboxymethyl-2-hydroxymuconate Delta-isomerase</fullName>
    </submittedName>
</protein>
<keyword evidence="5" id="KW-0413">Isomerase</keyword>
<evidence type="ECO:0000256" key="3">
    <source>
        <dbReference type="SAM" id="MobiDB-lite"/>
    </source>
</evidence>
<organism evidence="5 6">
    <name type="scientific">Halococcus salifodinae DSM 8989</name>
    <dbReference type="NCBI Taxonomy" id="1227456"/>
    <lineage>
        <taxon>Archaea</taxon>
        <taxon>Methanobacteriati</taxon>
        <taxon>Methanobacteriota</taxon>
        <taxon>Stenosarchaea group</taxon>
        <taxon>Halobacteria</taxon>
        <taxon>Halobacteriales</taxon>
        <taxon>Halococcaceae</taxon>
        <taxon>Halococcus</taxon>
    </lineage>
</organism>
<proteinExistence type="inferred from homology"/>
<dbReference type="AlphaFoldDB" id="M0MRC5"/>
<feature type="compositionally biased region" description="Basic and acidic residues" evidence="3">
    <location>
        <begin position="116"/>
        <end position="141"/>
    </location>
</feature>
<comment type="similarity">
    <text evidence="1">Belongs to the FAH family.</text>
</comment>
<gene>
    <name evidence="5" type="ORF">C450_20001</name>
</gene>
<evidence type="ECO:0000313" key="6">
    <source>
        <dbReference type="Proteomes" id="UP000011625"/>
    </source>
</evidence>
<evidence type="ECO:0000259" key="4">
    <source>
        <dbReference type="Pfam" id="PF01557"/>
    </source>
</evidence>
<dbReference type="SUPFAM" id="SSF56529">
    <property type="entry name" value="FAH"/>
    <property type="match status" value="1"/>
</dbReference>
<feature type="region of interest" description="Disordered" evidence="3">
    <location>
        <begin position="116"/>
        <end position="159"/>
    </location>
</feature>
<keyword evidence="6" id="KW-1185">Reference proteome</keyword>
<evidence type="ECO:0000256" key="2">
    <source>
        <dbReference type="ARBA" id="ARBA00022723"/>
    </source>
</evidence>
<dbReference type="GO" id="GO:0046872">
    <property type="term" value="F:metal ion binding"/>
    <property type="evidence" value="ECO:0007669"/>
    <property type="project" value="UniProtKB-KW"/>
</dbReference>
<dbReference type="GO" id="GO:0016853">
    <property type="term" value="F:isomerase activity"/>
    <property type="evidence" value="ECO:0007669"/>
    <property type="project" value="UniProtKB-KW"/>
</dbReference>
<dbReference type="InterPro" id="IPR051121">
    <property type="entry name" value="FAH"/>
</dbReference>
<keyword evidence="2" id="KW-0479">Metal-binding</keyword>
<name>M0MRC5_9EURY</name>
<reference evidence="5 6" key="1">
    <citation type="journal article" date="2014" name="PLoS Genet.">
        <title>Phylogenetically driven sequencing of extremely halophilic archaea reveals strategies for static and dynamic osmo-response.</title>
        <authorList>
            <person name="Becker E.A."/>
            <person name="Seitzer P.M."/>
            <person name="Tritt A."/>
            <person name="Larsen D."/>
            <person name="Krusor M."/>
            <person name="Yao A.I."/>
            <person name="Wu D."/>
            <person name="Madern D."/>
            <person name="Eisen J.A."/>
            <person name="Darling A.E."/>
            <person name="Facciotti M.T."/>
        </authorList>
    </citation>
    <scope>NUCLEOTIDE SEQUENCE [LARGE SCALE GENOMIC DNA]</scope>
    <source>
        <strain evidence="5 6">DSM 8989</strain>
    </source>
</reference>
<dbReference type="EMBL" id="AOME01000100">
    <property type="protein sequence ID" value="EMA48171.1"/>
    <property type="molecule type" value="Genomic_DNA"/>
</dbReference>
<dbReference type="PANTHER" id="PTHR42796:SF4">
    <property type="entry name" value="FUMARYLACETOACETATE HYDROLASE DOMAIN-CONTAINING PROTEIN 2A"/>
    <property type="match status" value="1"/>
</dbReference>
<dbReference type="PATRIC" id="fig|1227456.3.peg.4044"/>
<accession>M0MRC5</accession>
<sequence length="159" mass="17351">MEIPDRPLLFLKPPNALAGHGDSVRLPAGKERVDWEAEFGVVIGEQCRHVDEVDTMDVVRGYTCVNDVSNRDDQEVEQNWVRGKAFDGAASMGPTVATPGEVPDDADIALRVNDETNRGDRLLTPDHLGRVLRPHRVEDARQSSANASGESSPPASSPW</sequence>